<comment type="subcellular location">
    <subcellularLocation>
        <location evidence="1 7">Periplasm</location>
    </subcellularLocation>
</comment>
<gene>
    <name evidence="10" type="ORF">AZO1586I_1104</name>
</gene>
<evidence type="ECO:0000256" key="7">
    <source>
        <dbReference type="PIRNR" id="PIRNR001488"/>
    </source>
</evidence>
<feature type="signal peptide" evidence="8">
    <location>
        <begin position="1"/>
        <end position="18"/>
    </location>
</feature>
<name>A0ABM8M7P4_9GAMM</name>
<comment type="caution">
    <text evidence="10">The sequence shown here is derived from an EMBL/GenBank/DDBJ whole genome shotgun (WGS) entry which is preliminary data.</text>
</comment>
<evidence type="ECO:0000256" key="6">
    <source>
        <dbReference type="ARBA" id="ARBA00023284"/>
    </source>
</evidence>
<dbReference type="Proteomes" id="UP000626656">
    <property type="component" value="Unassembled WGS sequence"/>
</dbReference>
<dbReference type="InterPro" id="IPR023205">
    <property type="entry name" value="DsbA/DsbL"/>
</dbReference>
<accession>A0ABM8M7P4</accession>
<organism evidence="10 11">
    <name type="scientific">Bathymodiolus thermophilus thioautotrophic gill symbiont</name>
    <dbReference type="NCBI Taxonomy" id="2360"/>
    <lineage>
        <taxon>Bacteria</taxon>
        <taxon>Pseudomonadati</taxon>
        <taxon>Pseudomonadota</taxon>
        <taxon>Gammaproteobacteria</taxon>
        <taxon>sulfur-oxidizing symbionts</taxon>
    </lineage>
</organism>
<dbReference type="PANTHER" id="PTHR35891:SF2">
    <property type="entry name" value="THIOL:DISULFIDE INTERCHANGE PROTEIN DSBA"/>
    <property type="match status" value="1"/>
</dbReference>
<keyword evidence="6" id="KW-0676">Redox-active center</keyword>
<proteinExistence type="inferred from homology"/>
<dbReference type="PIRSF" id="PIRSF001488">
    <property type="entry name" value="Tdi_protein"/>
    <property type="match status" value="1"/>
</dbReference>
<keyword evidence="11" id="KW-1185">Reference proteome</keyword>
<evidence type="ECO:0000256" key="1">
    <source>
        <dbReference type="ARBA" id="ARBA00004418"/>
    </source>
</evidence>
<evidence type="ECO:0000256" key="3">
    <source>
        <dbReference type="ARBA" id="ARBA00022729"/>
    </source>
</evidence>
<dbReference type="RefSeq" id="WP_202784344.1">
    <property type="nucleotide sequence ID" value="NZ_CAHJWF010000252.1"/>
</dbReference>
<evidence type="ECO:0000313" key="10">
    <source>
        <dbReference type="EMBL" id="CAB5503318.1"/>
    </source>
</evidence>
<evidence type="ECO:0000256" key="2">
    <source>
        <dbReference type="ARBA" id="ARBA00005791"/>
    </source>
</evidence>
<dbReference type="InterPro" id="IPR050824">
    <property type="entry name" value="Thiol_disulfide_DsbA"/>
</dbReference>
<dbReference type="InterPro" id="IPR013766">
    <property type="entry name" value="Thioredoxin_domain"/>
</dbReference>
<evidence type="ECO:0000256" key="8">
    <source>
        <dbReference type="SAM" id="SignalP"/>
    </source>
</evidence>
<evidence type="ECO:0000313" key="11">
    <source>
        <dbReference type="Proteomes" id="UP000626656"/>
    </source>
</evidence>
<dbReference type="InterPro" id="IPR036249">
    <property type="entry name" value="Thioredoxin-like_sf"/>
</dbReference>
<evidence type="ECO:0000259" key="9">
    <source>
        <dbReference type="PROSITE" id="PS51352"/>
    </source>
</evidence>
<dbReference type="PANTHER" id="PTHR35891">
    <property type="entry name" value="THIOL:DISULFIDE INTERCHANGE PROTEIN DSBA"/>
    <property type="match status" value="1"/>
</dbReference>
<feature type="domain" description="Thioredoxin" evidence="9">
    <location>
        <begin position="3"/>
        <end position="165"/>
    </location>
</feature>
<dbReference type="SUPFAM" id="SSF52833">
    <property type="entry name" value="Thioredoxin-like"/>
    <property type="match status" value="1"/>
</dbReference>
<comment type="similarity">
    <text evidence="2">Belongs to the thioredoxin family. DsbA subfamily.</text>
</comment>
<dbReference type="EMBL" id="CAHJWF010000252">
    <property type="protein sequence ID" value="CAB5503318.1"/>
    <property type="molecule type" value="Genomic_DNA"/>
</dbReference>
<reference evidence="10 11" key="1">
    <citation type="submission" date="2020-05" db="EMBL/GenBank/DDBJ databases">
        <authorList>
            <person name="Petersen J."/>
            <person name="Sayavedra L."/>
        </authorList>
    </citation>
    <scope>NUCLEOTIDE SEQUENCE [LARGE SCALE GENOMIC DNA]</scope>
    <source>
        <strain evidence="10">B azoricus SOX ET2 1586I</strain>
    </source>
</reference>
<evidence type="ECO:0000256" key="5">
    <source>
        <dbReference type="ARBA" id="ARBA00023157"/>
    </source>
</evidence>
<evidence type="ECO:0000256" key="4">
    <source>
        <dbReference type="ARBA" id="ARBA00022764"/>
    </source>
</evidence>
<dbReference type="Pfam" id="PF01323">
    <property type="entry name" value="DSBA"/>
    <property type="match status" value="1"/>
</dbReference>
<sequence>MKKILIILLFVFNAAAYADYEAGMDYIVLEKPVQTVTGDKVEVRELFWYYCSHCYNLEPTLNAWLKKLPNNAEFIRQPAVLPDRWVEGAIFYYVLESLDLLDKLHGPLFNAIHNKNRNFNSEDEFVNWVANFGIDKDKVAKAFNSFGVKIKVNKSKLNTFKYKMKGVPVIVVNGKYWTDATRAGSHHEMLKVVDFLIKKESKVE</sequence>
<dbReference type="Gene3D" id="3.40.30.10">
    <property type="entry name" value="Glutaredoxin"/>
    <property type="match status" value="1"/>
</dbReference>
<keyword evidence="3 8" id="KW-0732">Signal</keyword>
<protein>
    <recommendedName>
        <fullName evidence="7">Thiol:disulfide interchange protein</fullName>
    </recommendedName>
</protein>
<dbReference type="PROSITE" id="PS51352">
    <property type="entry name" value="THIOREDOXIN_2"/>
    <property type="match status" value="1"/>
</dbReference>
<keyword evidence="5 7" id="KW-1015">Disulfide bond</keyword>
<keyword evidence="4 7" id="KW-0574">Periplasm</keyword>
<dbReference type="InterPro" id="IPR001853">
    <property type="entry name" value="DSBA-like_thioredoxin_dom"/>
</dbReference>
<dbReference type="CDD" id="cd03019">
    <property type="entry name" value="DsbA_DsbA"/>
    <property type="match status" value="1"/>
</dbReference>
<feature type="chain" id="PRO_5046493336" description="Thiol:disulfide interchange protein" evidence="8">
    <location>
        <begin position="19"/>
        <end position="204"/>
    </location>
</feature>